<evidence type="ECO:0000256" key="2">
    <source>
        <dbReference type="ARBA" id="ARBA00022801"/>
    </source>
</evidence>
<evidence type="ECO:0000313" key="3">
    <source>
        <dbReference type="EMBL" id="MBO8435330.1"/>
    </source>
</evidence>
<dbReference type="PROSITE" id="PS01328">
    <property type="entry name" value="4HBCOA_THIOESTERASE"/>
    <property type="match status" value="1"/>
</dbReference>
<dbReference type="InterPro" id="IPR029069">
    <property type="entry name" value="HotDog_dom_sf"/>
</dbReference>
<dbReference type="NCBIfam" id="TIGR00051">
    <property type="entry name" value="YbgC/FadM family acyl-CoA thioesterase"/>
    <property type="match status" value="1"/>
</dbReference>
<dbReference type="GO" id="GO:0047617">
    <property type="term" value="F:fatty acyl-CoA hydrolase activity"/>
    <property type="evidence" value="ECO:0007669"/>
    <property type="project" value="TreeGrafter"/>
</dbReference>
<proteinExistence type="inferred from homology"/>
<evidence type="ECO:0000313" key="4">
    <source>
        <dbReference type="Proteomes" id="UP000823611"/>
    </source>
</evidence>
<keyword evidence="2" id="KW-0378">Hydrolase</keyword>
<dbReference type="Gene3D" id="3.10.129.10">
    <property type="entry name" value="Hotdog Thioesterase"/>
    <property type="match status" value="1"/>
</dbReference>
<reference evidence="3" key="2">
    <citation type="journal article" date="2021" name="PeerJ">
        <title>Extensive microbial diversity within the chicken gut microbiome revealed by metagenomics and culture.</title>
        <authorList>
            <person name="Gilroy R."/>
            <person name="Ravi A."/>
            <person name="Getino M."/>
            <person name="Pursley I."/>
            <person name="Horton D.L."/>
            <person name="Alikhan N.F."/>
            <person name="Baker D."/>
            <person name="Gharbi K."/>
            <person name="Hall N."/>
            <person name="Watson M."/>
            <person name="Adriaenssens E.M."/>
            <person name="Foster-Nyarko E."/>
            <person name="Jarju S."/>
            <person name="Secka A."/>
            <person name="Antonio M."/>
            <person name="Oren A."/>
            <person name="Chaudhuri R.R."/>
            <person name="La Ragione R."/>
            <person name="Hildebrand F."/>
            <person name="Pallen M.J."/>
        </authorList>
    </citation>
    <scope>NUCLEOTIDE SEQUENCE</scope>
    <source>
        <strain evidence="3">F6-4510</strain>
    </source>
</reference>
<dbReference type="SUPFAM" id="SSF54637">
    <property type="entry name" value="Thioesterase/thiol ester dehydrase-isomerase"/>
    <property type="match status" value="1"/>
</dbReference>
<organism evidence="3 4">
    <name type="scientific">Candidatus Fimicola merdigallinarum</name>
    <dbReference type="NCBI Taxonomy" id="2840819"/>
    <lineage>
        <taxon>Bacteria</taxon>
        <taxon>Bacillati</taxon>
        <taxon>Bacillota</taxon>
        <taxon>Clostridia</taxon>
        <taxon>Lachnospirales</taxon>
        <taxon>Lachnospiraceae</taxon>
        <taxon>Lachnospiraceae incertae sedis</taxon>
        <taxon>Candidatus Fimicola</taxon>
    </lineage>
</organism>
<dbReference type="AlphaFoldDB" id="A0A9D9DYE6"/>
<comment type="similarity">
    <text evidence="1">Belongs to the 4-hydroxybenzoyl-CoA thioesterase family.</text>
</comment>
<comment type="caution">
    <text evidence="3">The sequence shown here is derived from an EMBL/GenBank/DDBJ whole genome shotgun (WGS) entry which is preliminary data.</text>
</comment>
<dbReference type="EMBL" id="JADIMX010000165">
    <property type="protein sequence ID" value="MBO8435330.1"/>
    <property type="molecule type" value="Genomic_DNA"/>
</dbReference>
<accession>A0A9D9DYE6</accession>
<dbReference type="PANTHER" id="PTHR31793:SF27">
    <property type="entry name" value="NOVEL THIOESTERASE SUPERFAMILY DOMAIN AND SAPOSIN A-TYPE DOMAIN CONTAINING PROTEIN (0610012H03RIK)"/>
    <property type="match status" value="1"/>
</dbReference>
<dbReference type="Proteomes" id="UP000823611">
    <property type="component" value="Unassembled WGS sequence"/>
</dbReference>
<name>A0A9D9DYE6_9FIRM</name>
<sequence>MSNNKTSYTDIRVRYAETDAMGVVHHANYYVYFERAREDLIESFGISYFDMENDGVMTPVVETQCKYISPARYGDTITVKTSMDKLTPVKFEISYEVYRKSDNTLLAKGKTLMAFTDKNIFSPVSLKKFRPAMWEKFNI</sequence>
<dbReference type="PIRSF" id="PIRSF003230">
    <property type="entry name" value="YbgC"/>
    <property type="match status" value="1"/>
</dbReference>
<reference evidence="3" key="1">
    <citation type="submission" date="2020-10" db="EMBL/GenBank/DDBJ databases">
        <authorList>
            <person name="Gilroy R."/>
        </authorList>
    </citation>
    <scope>NUCLEOTIDE SEQUENCE</scope>
    <source>
        <strain evidence="3">F6-4510</strain>
    </source>
</reference>
<gene>
    <name evidence="3" type="ORF">IAC55_08435</name>
</gene>
<dbReference type="CDD" id="cd00586">
    <property type="entry name" value="4HBT"/>
    <property type="match status" value="1"/>
</dbReference>
<evidence type="ECO:0000256" key="1">
    <source>
        <dbReference type="ARBA" id="ARBA00005953"/>
    </source>
</evidence>
<dbReference type="PANTHER" id="PTHR31793">
    <property type="entry name" value="4-HYDROXYBENZOYL-COA THIOESTERASE FAMILY MEMBER"/>
    <property type="match status" value="1"/>
</dbReference>
<dbReference type="InterPro" id="IPR050563">
    <property type="entry name" value="4-hydroxybenzoyl-CoA_TE"/>
</dbReference>
<dbReference type="InterPro" id="IPR006684">
    <property type="entry name" value="YbgC/YbaW"/>
</dbReference>
<dbReference type="Pfam" id="PF13279">
    <property type="entry name" value="4HBT_2"/>
    <property type="match status" value="1"/>
</dbReference>
<protein>
    <submittedName>
        <fullName evidence="3">Acyl-CoA thioesterase</fullName>
    </submittedName>
</protein>
<dbReference type="InterPro" id="IPR008272">
    <property type="entry name" value="HB-CoA_thioesterase_AS"/>
</dbReference>